<evidence type="ECO:0000313" key="2">
    <source>
        <dbReference type="EMBL" id="EID54371.1"/>
    </source>
</evidence>
<evidence type="ECO:0008006" key="4">
    <source>
        <dbReference type="Google" id="ProtNLM"/>
    </source>
</evidence>
<dbReference type="OrthoDB" id="9796962at2"/>
<dbReference type="AlphaFoldDB" id="I0V2L8"/>
<name>I0V2L8_9PSEU</name>
<dbReference type="eggNOG" id="COG2847">
    <property type="taxonomic scope" value="Bacteria"/>
</dbReference>
<dbReference type="InterPro" id="IPR058248">
    <property type="entry name" value="Lxx211020-like"/>
</dbReference>
<keyword evidence="3" id="KW-1185">Reference proteome</keyword>
<sequence length="176" mass="17650">MRSSRTRIIGVAGVSALALLLSGCGAAETAAPDPGKDASDGASALTLKDGWAKASDGHMTGVFGTLTNGSDADVRVVEMSSPVAGTGELHETVGGMGGGGPKPKMREKEGGFVVLAGGEYVLEPGGDHLMLMDLSEPVLAGQDVPVTLTAEDGSTVEFTVVARSFSGANESYDGGH</sequence>
<protein>
    <recommendedName>
        <fullName evidence="4">Copper(I)-binding protein</fullName>
    </recommendedName>
</protein>
<dbReference type="STRING" id="882086.SacxiDRAFT_2139"/>
<dbReference type="InterPro" id="IPR007410">
    <property type="entry name" value="LpqE-like"/>
</dbReference>
<reference evidence="2 3" key="1">
    <citation type="submission" date="2012-01" db="EMBL/GenBank/DDBJ databases">
        <title>Improved High-Quality Draft sequence of Saccharomonospora xinjiangensis XJ-54.</title>
        <authorList>
            <consortium name="US DOE Joint Genome Institute"/>
            <person name="Lucas S."/>
            <person name="Han J."/>
            <person name="Lapidus A."/>
            <person name="Cheng J.-F."/>
            <person name="Goodwin L."/>
            <person name="Pitluck S."/>
            <person name="Peters L."/>
            <person name="Mikhailova N."/>
            <person name="Teshima H."/>
            <person name="Detter J.C."/>
            <person name="Han C."/>
            <person name="Tapia R."/>
            <person name="Land M."/>
            <person name="Hauser L."/>
            <person name="Kyrpides N."/>
            <person name="Ivanova N."/>
            <person name="Pagani I."/>
            <person name="Brambilla E.-M."/>
            <person name="Klenk H.-P."/>
            <person name="Woyke T."/>
        </authorList>
    </citation>
    <scope>NUCLEOTIDE SEQUENCE [LARGE SCALE GENOMIC DNA]</scope>
    <source>
        <strain evidence="2 3">XJ-54</strain>
    </source>
</reference>
<organism evidence="2 3">
    <name type="scientific">Saccharomonospora xinjiangensis XJ-54</name>
    <dbReference type="NCBI Taxonomy" id="882086"/>
    <lineage>
        <taxon>Bacteria</taxon>
        <taxon>Bacillati</taxon>
        <taxon>Actinomycetota</taxon>
        <taxon>Actinomycetes</taxon>
        <taxon>Pseudonocardiales</taxon>
        <taxon>Pseudonocardiaceae</taxon>
        <taxon>Saccharomonospora</taxon>
    </lineage>
</organism>
<dbReference type="HOGENOM" id="CLU_100939_0_0_11"/>
<dbReference type="Pfam" id="PF04314">
    <property type="entry name" value="PCuAC"/>
    <property type="match status" value="1"/>
</dbReference>
<gene>
    <name evidence="2" type="ORF">SacxiDRAFT_2139</name>
</gene>
<keyword evidence="1" id="KW-0732">Signal</keyword>
<feature type="signal peptide" evidence="1">
    <location>
        <begin position="1"/>
        <end position="26"/>
    </location>
</feature>
<dbReference type="PROSITE" id="PS51257">
    <property type="entry name" value="PROKAR_LIPOPROTEIN"/>
    <property type="match status" value="1"/>
</dbReference>
<accession>I0V2L8</accession>
<evidence type="ECO:0000256" key="1">
    <source>
        <dbReference type="SAM" id="SignalP"/>
    </source>
</evidence>
<dbReference type="Proteomes" id="UP000004691">
    <property type="component" value="Unassembled WGS sequence"/>
</dbReference>
<dbReference type="PANTHER" id="PTHR36302:SF1">
    <property type="entry name" value="COPPER CHAPERONE PCU(A)C"/>
    <property type="match status" value="1"/>
</dbReference>
<dbReference type="RefSeq" id="WP_006238520.1">
    <property type="nucleotide sequence ID" value="NZ_JH636049.1"/>
</dbReference>
<dbReference type="Gene3D" id="2.60.40.1890">
    <property type="entry name" value="PCu(A)C copper chaperone"/>
    <property type="match status" value="1"/>
</dbReference>
<dbReference type="PANTHER" id="PTHR36302">
    <property type="entry name" value="BLR7088 PROTEIN"/>
    <property type="match status" value="1"/>
</dbReference>
<dbReference type="InterPro" id="IPR036182">
    <property type="entry name" value="PCuAC_sf"/>
</dbReference>
<proteinExistence type="predicted"/>
<evidence type="ECO:0000313" key="3">
    <source>
        <dbReference type="Proteomes" id="UP000004691"/>
    </source>
</evidence>
<dbReference type="SUPFAM" id="SSF110087">
    <property type="entry name" value="DR1885-like metal-binding protein"/>
    <property type="match status" value="1"/>
</dbReference>
<dbReference type="EMBL" id="JH636049">
    <property type="protein sequence ID" value="EID54371.1"/>
    <property type="molecule type" value="Genomic_DNA"/>
</dbReference>
<feature type="chain" id="PRO_5003634445" description="Copper(I)-binding protein" evidence="1">
    <location>
        <begin position="27"/>
        <end position="176"/>
    </location>
</feature>